<accession>A0A7S2AX22</accession>
<feature type="transmembrane region" description="Helical" evidence="1">
    <location>
        <begin position="43"/>
        <end position="64"/>
    </location>
</feature>
<keyword evidence="1" id="KW-0472">Membrane</keyword>
<proteinExistence type="predicted"/>
<reference evidence="2" key="1">
    <citation type="submission" date="2021-01" db="EMBL/GenBank/DDBJ databases">
        <authorList>
            <person name="Corre E."/>
            <person name="Pelletier E."/>
            <person name="Niang G."/>
            <person name="Scheremetjew M."/>
            <person name="Finn R."/>
            <person name="Kale V."/>
            <person name="Holt S."/>
            <person name="Cochrane G."/>
            <person name="Meng A."/>
            <person name="Brown T."/>
            <person name="Cohen L."/>
        </authorList>
    </citation>
    <scope>NUCLEOTIDE SEQUENCE</scope>
    <source>
        <strain evidence="2">CCMP1381</strain>
    </source>
</reference>
<dbReference type="SUPFAM" id="SSF103481">
    <property type="entry name" value="Multidrug resistance efflux transporter EmrE"/>
    <property type="match status" value="1"/>
</dbReference>
<feature type="transmembrane region" description="Helical" evidence="1">
    <location>
        <begin position="76"/>
        <end position="98"/>
    </location>
</feature>
<keyword evidence="1" id="KW-1133">Transmembrane helix</keyword>
<name>A0A7S2AX22_9STRA</name>
<sequence length="224" mass="23753">MSLCAPFLAFDPVTQFLVGVCVIPKACSLFNIGCSELGSAIPLYHILSVLSIAAGAFVLGTARPAGGAAAEKSSDIAYWGPLPVGSWIILFNCLVYGFTFRLDKAAVLGAGVPMYYMFQRLVMGCTTLTGARAAGHLTRSVLNRFLRPRLAMLLVGICVADAVYMLSLYKAVSLISPVYVTAIKRGGGVLVSSLVGAVLFNERIRGRELPIATICIATILLCLK</sequence>
<dbReference type="EMBL" id="HBGS01007806">
    <property type="protein sequence ID" value="CAD9380227.1"/>
    <property type="molecule type" value="Transcribed_RNA"/>
</dbReference>
<evidence type="ECO:0000313" key="2">
    <source>
        <dbReference type="EMBL" id="CAD9380227.1"/>
    </source>
</evidence>
<dbReference type="InterPro" id="IPR037185">
    <property type="entry name" value="EmrE-like"/>
</dbReference>
<keyword evidence="1" id="KW-0812">Transmembrane</keyword>
<protein>
    <recommendedName>
        <fullName evidence="3">EamA domain-containing protein</fullName>
    </recommendedName>
</protein>
<feature type="transmembrane region" description="Helical" evidence="1">
    <location>
        <begin position="178"/>
        <end position="200"/>
    </location>
</feature>
<evidence type="ECO:0000256" key="1">
    <source>
        <dbReference type="SAM" id="Phobius"/>
    </source>
</evidence>
<organism evidence="2">
    <name type="scientific">Octactis speculum</name>
    <dbReference type="NCBI Taxonomy" id="3111310"/>
    <lineage>
        <taxon>Eukaryota</taxon>
        <taxon>Sar</taxon>
        <taxon>Stramenopiles</taxon>
        <taxon>Ochrophyta</taxon>
        <taxon>Dictyochophyceae</taxon>
        <taxon>Dictyochales</taxon>
        <taxon>Dictyochaceae</taxon>
        <taxon>Octactis</taxon>
    </lineage>
</organism>
<dbReference type="AlphaFoldDB" id="A0A7S2AX22"/>
<feature type="transmembrane region" description="Helical" evidence="1">
    <location>
        <begin position="150"/>
        <end position="172"/>
    </location>
</feature>
<gene>
    <name evidence="2" type="ORF">DSPE1174_LOCUS4043</name>
</gene>
<evidence type="ECO:0008006" key="3">
    <source>
        <dbReference type="Google" id="ProtNLM"/>
    </source>
</evidence>